<keyword evidence="3" id="KW-1185">Reference proteome</keyword>
<evidence type="ECO:0008006" key="4">
    <source>
        <dbReference type="Google" id="ProtNLM"/>
    </source>
</evidence>
<evidence type="ECO:0000313" key="2">
    <source>
        <dbReference type="EMBL" id="WCT14368.1"/>
    </source>
</evidence>
<protein>
    <recommendedName>
        <fullName evidence="4">Outer membrane protein with beta-barrel domain</fullName>
    </recommendedName>
</protein>
<name>A0ABY7TDU3_9SPHI</name>
<dbReference type="Proteomes" id="UP001216139">
    <property type="component" value="Chromosome"/>
</dbReference>
<keyword evidence="1" id="KW-0732">Signal</keyword>
<organism evidence="2 3">
    <name type="scientific">Mucilaginibacter jinjuensis</name>
    <dbReference type="NCBI Taxonomy" id="1176721"/>
    <lineage>
        <taxon>Bacteria</taxon>
        <taxon>Pseudomonadati</taxon>
        <taxon>Bacteroidota</taxon>
        <taxon>Sphingobacteriia</taxon>
        <taxon>Sphingobacteriales</taxon>
        <taxon>Sphingobacteriaceae</taxon>
        <taxon>Mucilaginibacter</taxon>
    </lineage>
</organism>
<evidence type="ECO:0000313" key="3">
    <source>
        <dbReference type="Proteomes" id="UP001216139"/>
    </source>
</evidence>
<dbReference type="EMBL" id="CP117167">
    <property type="protein sequence ID" value="WCT14368.1"/>
    <property type="molecule type" value="Genomic_DNA"/>
</dbReference>
<evidence type="ECO:0000256" key="1">
    <source>
        <dbReference type="SAM" id="SignalP"/>
    </source>
</evidence>
<proteinExistence type="predicted"/>
<dbReference type="RefSeq" id="WP_273632846.1">
    <property type="nucleotide sequence ID" value="NZ_CP117167.1"/>
</dbReference>
<gene>
    <name evidence="2" type="ORF">PQO05_10530</name>
</gene>
<feature type="chain" id="PRO_5045072167" description="Outer membrane protein with beta-barrel domain" evidence="1">
    <location>
        <begin position="22"/>
        <end position="325"/>
    </location>
</feature>
<reference evidence="2 3" key="1">
    <citation type="submission" date="2023-02" db="EMBL/GenBank/DDBJ databases">
        <title>Genome sequence of Mucilaginibacter jinjuensis strain KACC 16571.</title>
        <authorList>
            <person name="Kim S."/>
            <person name="Heo J."/>
            <person name="Kwon S.-W."/>
        </authorList>
    </citation>
    <scope>NUCLEOTIDE SEQUENCE [LARGE SCALE GENOMIC DNA]</scope>
    <source>
        <strain evidence="2 3">KACC 16571</strain>
    </source>
</reference>
<sequence length="325" mass="35361">MKKKLFIPLILILMNTSFAHAQNEPWRWNIGVTGGEASSKTFGSRLGVDIGLEKKLAGPISATMGVGFTHLFEKSIYGLVDYSAPYGESYNAFPVKAGLKLSVSKSIYLGADAGVALSSKRYGNSFIWSPSVGFALDNGLNFSLHYENIERIRGAQTIGLRIGYGLPFNKKSSSDGKQEIQSWQMGVGFSTGAAWSGGLMLGGEIFAYKLLNEYLEAVLTTGFSHTEKQLSFSWDAKAGRYYNRGIDLIPLKGGLRFYPGNSFYLSGDAGAAISTNSIIKSGFNYTPGMGLRFHNGLDLGIKFDFYTSQAIPNTVAAKIGYRFKL</sequence>
<accession>A0ABY7TDU3</accession>
<feature type="signal peptide" evidence="1">
    <location>
        <begin position="1"/>
        <end position="21"/>
    </location>
</feature>